<reference evidence="1 2" key="1">
    <citation type="submission" date="2018-05" db="EMBL/GenBank/DDBJ databases">
        <title>Complete Genome Sequences of Extremely Thermoacidophilic, Metal-Mobilizing Type-Strain Members of the Archaeal Family Sulfolobaceae: Acidianus brierleyi DSM-1651T, Acidianus sulfidivorans DSM-18786T, Metallosphaera hakonensis DSM-7519T, and Metallosphaera prunae DSM-10039T.</title>
        <authorList>
            <person name="Counts J.A."/>
            <person name="Kelly R.M."/>
        </authorList>
    </citation>
    <scope>NUCLEOTIDE SEQUENCE [LARGE SCALE GENOMIC DNA]</scope>
    <source>
        <strain evidence="1 2">HO1-1</strain>
    </source>
</reference>
<dbReference type="AlphaFoldDB" id="A0A2U9IWM5"/>
<reference evidence="2" key="2">
    <citation type="submission" date="2020-03" db="EMBL/GenBank/DDBJ databases">
        <title>Complete Genome Sequences of Extremely Thermoacidophilic, Metal-Mobilizing Type-Strain Members of the Archaeal Family Sulfolobaceae: Acidianus brierleyi DSM-1651T, Acidianus sulfidivorans DSM-18786T, Metallosphaera hakonensis DSM-7519T, and Metallosphaera prunae DSM-10039T.</title>
        <authorList>
            <person name="Counts J.A."/>
            <person name="Kelly R.M."/>
        </authorList>
    </citation>
    <scope>NUCLEOTIDE SEQUENCE [LARGE SCALE GENOMIC DNA]</scope>
    <source>
        <strain evidence="2">HO1-1</strain>
    </source>
</reference>
<evidence type="ECO:0000313" key="1">
    <source>
        <dbReference type="EMBL" id="AWS00437.1"/>
    </source>
</evidence>
<keyword evidence="2" id="KW-1185">Reference proteome</keyword>
<dbReference type="Proteomes" id="UP000247586">
    <property type="component" value="Chromosome"/>
</dbReference>
<organism evidence="1 2">
    <name type="scientific">Metallosphaera hakonensis JCM 8857 = DSM 7519</name>
    <dbReference type="NCBI Taxonomy" id="1293036"/>
    <lineage>
        <taxon>Archaea</taxon>
        <taxon>Thermoproteota</taxon>
        <taxon>Thermoprotei</taxon>
        <taxon>Sulfolobales</taxon>
        <taxon>Sulfolobaceae</taxon>
        <taxon>Metallosphaera</taxon>
    </lineage>
</organism>
<sequence length="102" mass="11985">MVGLYYCIEKCENWEVAGYLKKELFVALRNKEEVELISVWDKNVDYGSEISNFFNDIISELTHHTDIGRGECRVEENSCHFIECELHKAYCWGVFSCSHLIR</sequence>
<proteinExistence type="predicted"/>
<gene>
    <name evidence="1" type="ORF">DFR87_13020</name>
</gene>
<protein>
    <submittedName>
        <fullName evidence="1">Uncharacterized protein</fullName>
    </submittedName>
</protein>
<name>A0A2U9IWM5_9CREN</name>
<accession>A0A2U9IWM5</accession>
<reference evidence="2" key="3">
    <citation type="submission" date="2020-03" db="EMBL/GenBank/DDBJ databases">
        <title>Sequencing and Assembly of Multiple Reported Metal-Biooxidizing Members of the Extremely Thermoacidophilic Archaeal Family Sulfolobaceae.</title>
        <authorList>
            <person name="Counts J.A."/>
            <person name="Kelly R.M."/>
        </authorList>
    </citation>
    <scope>NUCLEOTIDE SEQUENCE [LARGE SCALE GENOMIC DNA]</scope>
    <source>
        <strain evidence="2">HO1-1</strain>
    </source>
</reference>
<evidence type="ECO:0000313" key="2">
    <source>
        <dbReference type="Proteomes" id="UP000247586"/>
    </source>
</evidence>
<dbReference type="EMBL" id="CP029287">
    <property type="protein sequence ID" value="AWS00437.1"/>
    <property type="molecule type" value="Genomic_DNA"/>
</dbReference>